<feature type="non-terminal residue" evidence="2">
    <location>
        <position position="398"/>
    </location>
</feature>
<gene>
    <name evidence="2" type="ORF">EPUL_005287</name>
</gene>
<dbReference type="AlphaFoldDB" id="A0A2S4PLH3"/>
<dbReference type="Proteomes" id="UP000237438">
    <property type="component" value="Unassembled WGS sequence"/>
</dbReference>
<proteinExistence type="predicted"/>
<dbReference type="SMR" id="A0A2S4PLH3"/>
<accession>A0A2S4PLH3</accession>
<name>A0A2S4PLH3_9PEZI</name>
<organism evidence="2 3">
    <name type="scientific">Erysiphe pulchra</name>
    <dbReference type="NCBI Taxonomy" id="225359"/>
    <lineage>
        <taxon>Eukaryota</taxon>
        <taxon>Fungi</taxon>
        <taxon>Dikarya</taxon>
        <taxon>Ascomycota</taxon>
        <taxon>Pezizomycotina</taxon>
        <taxon>Leotiomycetes</taxon>
        <taxon>Erysiphales</taxon>
        <taxon>Erysiphaceae</taxon>
        <taxon>Erysiphe</taxon>
    </lineage>
</organism>
<keyword evidence="1" id="KW-0732">Signal</keyword>
<dbReference type="EMBL" id="PEDP01002164">
    <property type="protein sequence ID" value="POS82868.1"/>
    <property type="molecule type" value="Genomic_DNA"/>
</dbReference>
<comment type="caution">
    <text evidence="2">The sequence shown here is derived from an EMBL/GenBank/DDBJ whole genome shotgun (WGS) entry which is preliminary data.</text>
</comment>
<protein>
    <submittedName>
        <fullName evidence="2">Uncharacterized protein</fullName>
    </submittedName>
</protein>
<feature type="chain" id="PRO_5015720972" evidence="1">
    <location>
        <begin position="21"/>
        <end position="398"/>
    </location>
</feature>
<evidence type="ECO:0000313" key="3">
    <source>
        <dbReference type="Proteomes" id="UP000237438"/>
    </source>
</evidence>
<evidence type="ECO:0000256" key="1">
    <source>
        <dbReference type="SAM" id="SignalP"/>
    </source>
</evidence>
<reference evidence="2 3" key="1">
    <citation type="submission" date="2017-10" db="EMBL/GenBank/DDBJ databases">
        <title>Development of genomic resources for the powdery mildew, Erysiphe pulchra.</title>
        <authorList>
            <person name="Wadl P.A."/>
            <person name="Mack B.M."/>
            <person name="Moore G."/>
            <person name="Beltz S.B."/>
        </authorList>
    </citation>
    <scope>NUCLEOTIDE SEQUENCE [LARGE SCALE GENOMIC DNA]</scope>
    <source>
        <strain evidence="2">Cflorida</strain>
    </source>
</reference>
<sequence>MLFSLVKVALALIFVTKTVSMDLEQELSISTQPTYYDCGSWMFFESLIQNMLYTNGIDIFKNAVPFMELLYDLEENYWKIIIPEHLSAPNSIHLTIGQMGQIVDVVTVMKNGHYIKCKRVDESTPGPSNIGPNDYGFECGHDLFSHAIVKMSADLARSNKAGNKLFRIPYEGPYYWPGTDYSIYPICREKNQHYSGKKPENTYYVVINPAGEIMDVVAQLINGDFIRCDRTTKVPPITDSDQDLRLGYLCELEFFEINHMKRTAKLAKARKPLQGQHTYPKEYNHNFFKGFMYPLHPNGRFHGTVPGPIKYFIIMDLHFNVKFAAVKTKMGEITPCEESMRGIEISSPEKDNFICRYNNIEFENEILLEIVETACKALGSIQRRFPAIYSGPDFNVHG</sequence>
<feature type="signal peptide" evidence="1">
    <location>
        <begin position="1"/>
        <end position="20"/>
    </location>
</feature>
<evidence type="ECO:0000313" key="2">
    <source>
        <dbReference type="EMBL" id="POS82868.1"/>
    </source>
</evidence>
<keyword evidence="3" id="KW-1185">Reference proteome</keyword>